<dbReference type="GO" id="GO:0016853">
    <property type="term" value="F:isomerase activity"/>
    <property type="evidence" value="ECO:0007669"/>
    <property type="project" value="UniProtKB-KW"/>
</dbReference>
<dbReference type="RefSeq" id="WP_111633371.1">
    <property type="nucleotide sequence ID" value="NZ_QLLR01000006.1"/>
</dbReference>
<dbReference type="OrthoDB" id="277193at2"/>
<dbReference type="InterPro" id="IPR014347">
    <property type="entry name" value="Tautomerase/MIF_sf"/>
</dbReference>
<accession>A0A327SXD2</accession>
<keyword evidence="3" id="KW-0670">Pyruvate</keyword>
<dbReference type="Gene3D" id="3.30.429.10">
    <property type="entry name" value="Macrophage Migration Inhibitory Factor"/>
    <property type="match status" value="1"/>
</dbReference>
<dbReference type="Proteomes" id="UP000249754">
    <property type="component" value="Unassembled WGS sequence"/>
</dbReference>
<dbReference type="InterPro" id="IPR004370">
    <property type="entry name" value="4-OT-like_dom"/>
</dbReference>
<reference evidence="3 4" key="1">
    <citation type="submission" date="2018-06" db="EMBL/GenBank/DDBJ databases">
        <title>Genomic Encyclopedia of Archaeal and Bacterial Type Strains, Phase II (KMG-II): from individual species to whole genera.</title>
        <authorList>
            <person name="Goeker M."/>
        </authorList>
    </citation>
    <scope>NUCLEOTIDE SEQUENCE [LARGE SCALE GENOMIC DNA]</scope>
    <source>
        <strain evidence="3 4">DSM 14825</strain>
    </source>
</reference>
<keyword evidence="1" id="KW-0413">Isomerase</keyword>
<sequence length="129" mass="14793">MPYIQIEVTKNYPAETKKQLAKAIGEVYSKIMQASVKRITVTIRELGEGGIWRCGEGDPTPAAIMMCDIREGRTKETREILSEKLVEICNEILELEVNQLNIEFTQHSGDEMYHQWMGRLSTDWSADEQ</sequence>
<comment type="caution">
    <text evidence="3">The sequence shown here is derived from an EMBL/GenBank/DDBJ whole genome shotgun (WGS) entry which is preliminary data.</text>
</comment>
<organism evidence="3 4">
    <name type="scientific">Pedobacter cryoconitis</name>
    <dbReference type="NCBI Taxonomy" id="188932"/>
    <lineage>
        <taxon>Bacteria</taxon>
        <taxon>Pseudomonadati</taxon>
        <taxon>Bacteroidota</taxon>
        <taxon>Sphingobacteriia</taxon>
        <taxon>Sphingobacteriales</taxon>
        <taxon>Sphingobacteriaceae</taxon>
        <taxon>Pedobacter</taxon>
    </lineage>
</organism>
<dbReference type="SUPFAM" id="SSF55331">
    <property type="entry name" value="Tautomerase/MIF"/>
    <property type="match status" value="1"/>
</dbReference>
<evidence type="ECO:0000259" key="2">
    <source>
        <dbReference type="Pfam" id="PF01361"/>
    </source>
</evidence>
<evidence type="ECO:0000256" key="1">
    <source>
        <dbReference type="ARBA" id="ARBA00023235"/>
    </source>
</evidence>
<dbReference type="AlphaFoldDB" id="A0A327SXD2"/>
<evidence type="ECO:0000313" key="3">
    <source>
        <dbReference type="EMBL" id="RAJ32133.1"/>
    </source>
</evidence>
<gene>
    <name evidence="3" type="ORF">LY11_01814</name>
</gene>
<dbReference type="Pfam" id="PF01361">
    <property type="entry name" value="Tautomerase"/>
    <property type="match status" value="1"/>
</dbReference>
<name>A0A327SXD2_9SPHI</name>
<feature type="domain" description="4-oxalocrotonate tautomerase-like" evidence="2">
    <location>
        <begin position="2"/>
        <end position="55"/>
    </location>
</feature>
<dbReference type="EMBL" id="QLLR01000006">
    <property type="protein sequence ID" value="RAJ32133.1"/>
    <property type="molecule type" value="Genomic_DNA"/>
</dbReference>
<proteinExistence type="predicted"/>
<evidence type="ECO:0000313" key="4">
    <source>
        <dbReference type="Proteomes" id="UP000249754"/>
    </source>
</evidence>
<protein>
    <submittedName>
        <fullName evidence="3">Phenylpyruvate tautomerase PptA (4-oxalocrotonate tautomerase family)</fullName>
    </submittedName>
</protein>